<dbReference type="InterPro" id="IPR000055">
    <property type="entry name" value="Restrct_endonuc_typeI_TRD"/>
</dbReference>
<evidence type="ECO:0000256" key="1">
    <source>
        <dbReference type="ARBA" id="ARBA00010923"/>
    </source>
</evidence>
<dbReference type="Proteomes" id="UP000198556">
    <property type="component" value="Unassembled WGS sequence"/>
</dbReference>
<evidence type="ECO:0000313" key="5">
    <source>
        <dbReference type="EMBL" id="SEQ51867.1"/>
    </source>
</evidence>
<name>A0A1H9GP42_9LACT</name>
<evidence type="ECO:0000256" key="3">
    <source>
        <dbReference type="ARBA" id="ARBA00023125"/>
    </source>
</evidence>
<evidence type="ECO:0000256" key="2">
    <source>
        <dbReference type="ARBA" id="ARBA00022747"/>
    </source>
</evidence>
<dbReference type="InterPro" id="IPR044946">
    <property type="entry name" value="Restrct_endonuc_typeI_TRD_sf"/>
</dbReference>
<keyword evidence="3" id="KW-0238">DNA-binding</keyword>
<reference evidence="5 6" key="1">
    <citation type="submission" date="2016-10" db="EMBL/GenBank/DDBJ databases">
        <authorList>
            <person name="de Groot N.N."/>
        </authorList>
    </citation>
    <scope>NUCLEOTIDE SEQUENCE [LARGE SCALE GENOMIC DNA]</scope>
    <source>
        <strain evidence="5 6">DSM 15827</strain>
    </source>
</reference>
<proteinExistence type="inferred from homology"/>
<dbReference type="InterPro" id="IPR052021">
    <property type="entry name" value="Type-I_RS_S_subunit"/>
</dbReference>
<accession>A0A1H9GP42</accession>
<dbReference type="PANTHER" id="PTHR30408">
    <property type="entry name" value="TYPE-1 RESTRICTION ENZYME ECOKI SPECIFICITY PROTEIN"/>
    <property type="match status" value="1"/>
</dbReference>
<dbReference type="STRING" id="137733.SAMN05421767_1013"/>
<dbReference type="PANTHER" id="PTHR30408:SF12">
    <property type="entry name" value="TYPE I RESTRICTION ENZYME MJAVIII SPECIFICITY SUBUNIT"/>
    <property type="match status" value="1"/>
</dbReference>
<comment type="similarity">
    <text evidence="1">Belongs to the type-I restriction system S methylase family.</text>
</comment>
<dbReference type="GO" id="GO:0009307">
    <property type="term" value="P:DNA restriction-modification system"/>
    <property type="evidence" value="ECO:0007669"/>
    <property type="project" value="UniProtKB-KW"/>
</dbReference>
<dbReference type="SUPFAM" id="SSF116734">
    <property type="entry name" value="DNA methylase specificity domain"/>
    <property type="match status" value="1"/>
</dbReference>
<dbReference type="Gene3D" id="3.90.220.20">
    <property type="entry name" value="DNA methylase specificity domains"/>
    <property type="match status" value="1"/>
</dbReference>
<dbReference type="GO" id="GO:0003677">
    <property type="term" value="F:DNA binding"/>
    <property type="evidence" value="ECO:0007669"/>
    <property type="project" value="UniProtKB-KW"/>
</dbReference>
<evidence type="ECO:0000313" key="6">
    <source>
        <dbReference type="Proteomes" id="UP000198556"/>
    </source>
</evidence>
<dbReference type="AlphaFoldDB" id="A0A1H9GP42"/>
<sequence>MDSHEEAAIAQNIVAFRAKKSYVSNFLYAMFSTEINKKKAERIVMGAVQPSIKVSQLINVNYAVTKNINEQSRIGSFFSELDHLITLHQRMPENSLKYT</sequence>
<dbReference type="Gene3D" id="1.10.287.1120">
    <property type="entry name" value="Bipartite methylase S protein"/>
    <property type="match status" value="1"/>
</dbReference>
<gene>
    <name evidence="5" type="ORF">SAMN05421767_1013</name>
</gene>
<keyword evidence="6" id="KW-1185">Reference proteome</keyword>
<protein>
    <submittedName>
        <fullName evidence="5">Type I restriction enzyme, S subunit</fullName>
    </submittedName>
</protein>
<evidence type="ECO:0000259" key="4">
    <source>
        <dbReference type="Pfam" id="PF01420"/>
    </source>
</evidence>
<dbReference type="Pfam" id="PF01420">
    <property type="entry name" value="Methylase_S"/>
    <property type="match status" value="1"/>
</dbReference>
<organism evidence="5 6">
    <name type="scientific">Granulicatella balaenopterae</name>
    <dbReference type="NCBI Taxonomy" id="137733"/>
    <lineage>
        <taxon>Bacteria</taxon>
        <taxon>Bacillati</taxon>
        <taxon>Bacillota</taxon>
        <taxon>Bacilli</taxon>
        <taxon>Lactobacillales</taxon>
        <taxon>Carnobacteriaceae</taxon>
        <taxon>Granulicatella</taxon>
    </lineage>
</organism>
<dbReference type="EMBL" id="FOGF01000001">
    <property type="protein sequence ID" value="SEQ51867.1"/>
    <property type="molecule type" value="Genomic_DNA"/>
</dbReference>
<keyword evidence="2" id="KW-0680">Restriction system</keyword>
<feature type="domain" description="Type I restriction modification DNA specificity" evidence="4">
    <location>
        <begin position="7"/>
        <end position="93"/>
    </location>
</feature>